<proteinExistence type="inferred from homology"/>
<dbReference type="GO" id="GO:0016020">
    <property type="term" value="C:membrane"/>
    <property type="evidence" value="ECO:0007669"/>
    <property type="project" value="UniProtKB-SubCell"/>
</dbReference>
<comment type="subcellular location">
    <subcellularLocation>
        <location evidence="1">Membrane</location>
        <topology evidence="1">Multi-pass membrane protein</topology>
    </subcellularLocation>
</comment>
<evidence type="ECO:0000256" key="6">
    <source>
        <dbReference type="SAM" id="MobiDB-lite"/>
    </source>
</evidence>
<evidence type="ECO:0000256" key="3">
    <source>
        <dbReference type="ARBA" id="ARBA00022989"/>
    </source>
</evidence>
<evidence type="ECO:0000256" key="7">
    <source>
        <dbReference type="SAM" id="Phobius"/>
    </source>
</evidence>
<feature type="transmembrane region" description="Helical" evidence="7">
    <location>
        <begin position="15"/>
        <end position="37"/>
    </location>
</feature>
<dbReference type="GeneID" id="54589414"/>
<comment type="similarity">
    <text evidence="5">Belongs to the SAT4 family.</text>
</comment>
<evidence type="ECO:0000256" key="4">
    <source>
        <dbReference type="ARBA" id="ARBA00023136"/>
    </source>
</evidence>
<organism evidence="9 10">
    <name type="scientific">Trematosphaeria pertusa</name>
    <dbReference type="NCBI Taxonomy" id="390896"/>
    <lineage>
        <taxon>Eukaryota</taxon>
        <taxon>Fungi</taxon>
        <taxon>Dikarya</taxon>
        <taxon>Ascomycota</taxon>
        <taxon>Pezizomycotina</taxon>
        <taxon>Dothideomycetes</taxon>
        <taxon>Pleosporomycetidae</taxon>
        <taxon>Pleosporales</taxon>
        <taxon>Massarineae</taxon>
        <taxon>Trematosphaeriaceae</taxon>
        <taxon>Trematosphaeria</taxon>
    </lineage>
</organism>
<feature type="domain" description="Rhodopsin" evidence="8">
    <location>
        <begin position="7"/>
        <end position="110"/>
    </location>
</feature>
<accession>A0A6A6HR65</accession>
<protein>
    <recommendedName>
        <fullName evidence="8">Rhodopsin domain-containing protein</fullName>
    </recommendedName>
</protein>
<dbReference type="Proteomes" id="UP000800094">
    <property type="component" value="Unassembled WGS sequence"/>
</dbReference>
<feature type="transmembrane region" description="Helical" evidence="7">
    <location>
        <begin position="49"/>
        <end position="71"/>
    </location>
</feature>
<keyword evidence="4 7" id="KW-0472">Membrane</keyword>
<evidence type="ECO:0000313" key="10">
    <source>
        <dbReference type="Proteomes" id="UP000800094"/>
    </source>
</evidence>
<keyword evidence="3 7" id="KW-1133">Transmembrane helix</keyword>
<sequence>MNPDRPCGGIREQEISFCAVNIVLDLAIVIPPMPALLSWHIKMSKKIGLVGLLSLGFSICIINITRLGLIVTTGNEDFTYSTLDVGLLTEMEVWIGDITASLPTLGPIFRQNQTASQGRALKYYRSRSGSASSWPSNKTFGTSILATNASSEPPNDEAIALKDRAPLQDRIDNS</sequence>
<dbReference type="AlphaFoldDB" id="A0A6A6HR65"/>
<dbReference type="Pfam" id="PF20684">
    <property type="entry name" value="Fung_rhodopsin"/>
    <property type="match status" value="1"/>
</dbReference>
<evidence type="ECO:0000256" key="2">
    <source>
        <dbReference type="ARBA" id="ARBA00022692"/>
    </source>
</evidence>
<evidence type="ECO:0000313" key="9">
    <source>
        <dbReference type="EMBL" id="KAF2240322.1"/>
    </source>
</evidence>
<dbReference type="RefSeq" id="XP_033675326.1">
    <property type="nucleotide sequence ID" value="XM_033836084.1"/>
</dbReference>
<keyword evidence="10" id="KW-1185">Reference proteome</keyword>
<reference evidence="9" key="1">
    <citation type="journal article" date="2020" name="Stud. Mycol.">
        <title>101 Dothideomycetes genomes: a test case for predicting lifestyles and emergence of pathogens.</title>
        <authorList>
            <person name="Haridas S."/>
            <person name="Albert R."/>
            <person name="Binder M."/>
            <person name="Bloem J."/>
            <person name="Labutti K."/>
            <person name="Salamov A."/>
            <person name="Andreopoulos B."/>
            <person name="Baker S."/>
            <person name="Barry K."/>
            <person name="Bills G."/>
            <person name="Bluhm B."/>
            <person name="Cannon C."/>
            <person name="Castanera R."/>
            <person name="Culley D."/>
            <person name="Daum C."/>
            <person name="Ezra D."/>
            <person name="Gonzalez J."/>
            <person name="Henrissat B."/>
            <person name="Kuo A."/>
            <person name="Liang C."/>
            <person name="Lipzen A."/>
            <person name="Lutzoni F."/>
            <person name="Magnuson J."/>
            <person name="Mondo S."/>
            <person name="Nolan M."/>
            <person name="Ohm R."/>
            <person name="Pangilinan J."/>
            <person name="Park H.-J."/>
            <person name="Ramirez L."/>
            <person name="Alfaro M."/>
            <person name="Sun H."/>
            <person name="Tritt A."/>
            <person name="Yoshinaga Y."/>
            <person name="Zwiers L.-H."/>
            <person name="Turgeon B."/>
            <person name="Goodwin S."/>
            <person name="Spatafora J."/>
            <person name="Crous P."/>
            <person name="Grigoriev I."/>
        </authorList>
    </citation>
    <scope>NUCLEOTIDE SEQUENCE</scope>
    <source>
        <strain evidence="9">CBS 122368</strain>
    </source>
</reference>
<dbReference type="InterPro" id="IPR052337">
    <property type="entry name" value="SAT4-like"/>
</dbReference>
<evidence type="ECO:0000256" key="5">
    <source>
        <dbReference type="ARBA" id="ARBA00038359"/>
    </source>
</evidence>
<dbReference type="EMBL" id="ML987220">
    <property type="protein sequence ID" value="KAF2240322.1"/>
    <property type="molecule type" value="Genomic_DNA"/>
</dbReference>
<feature type="compositionally biased region" description="Basic and acidic residues" evidence="6">
    <location>
        <begin position="159"/>
        <end position="174"/>
    </location>
</feature>
<name>A0A6A6HR65_9PLEO</name>
<evidence type="ECO:0000256" key="1">
    <source>
        <dbReference type="ARBA" id="ARBA00004141"/>
    </source>
</evidence>
<dbReference type="PANTHER" id="PTHR33048">
    <property type="entry name" value="PTH11-LIKE INTEGRAL MEMBRANE PROTEIN (AFU_ORTHOLOGUE AFUA_5G11245)"/>
    <property type="match status" value="1"/>
</dbReference>
<evidence type="ECO:0000259" key="8">
    <source>
        <dbReference type="Pfam" id="PF20684"/>
    </source>
</evidence>
<dbReference type="InterPro" id="IPR049326">
    <property type="entry name" value="Rhodopsin_dom_fungi"/>
</dbReference>
<dbReference type="OrthoDB" id="10017208at2759"/>
<feature type="region of interest" description="Disordered" evidence="6">
    <location>
        <begin position="146"/>
        <end position="174"/>
    </location>
</feature>
<gene>
    <name evidence="9" type="ORF">BU26DRAFT_611751</name>
</gene>
<keyword evidence="2 7" id="KW-0812">Transmembrane</keyword>
<dbReference type="PANTHER" id="PTHR33048:SF47">
    <property type="entry name" value="INTEGRAL MEMBRANE PROTEIN-RELATED"/>
    <property type="match status" value="1"/>
</dbReference>